<dbReference type="Pfam" id="PF06662">
    <property type="entry name" value="C5-epim_C"/>
    <property type="match status" value="1"/>
</dbReference>
<evidence type="ECO:0000256" key="11">
    <source>
        <dbReference type="ARBA" id="ARBA00023235"/>
    </source>
</evidence>
<dbReference type="Proteomes" id="UP001186944">
    <property type="component" value="Unassembled WGS sequence"/>
</dbReference>
<dbReference type="InterPro" id="IPR010598">
    <property type="entry name" value="C5-epim_C"/>
</dbReference>
<evidence type="ECO:0000256" key="1">
    <source>
        <dbReference type="ARBA" id="ARBA00000434"/>
    </source>
</evidence>
<evidence type="ECO:0000259" key="14">
    <source>
        <dbReference type="Pfam" id="PF21174"/>
    </source>
</evidence>
<evidence type="ECO:0000256" key="8">
    <source>
        <dbReference type="ARBA" id="ARBA00022968"/>
    </source>
</evidence>
<comment type="caution">
    <text evidence="15">The sequence shown here is derived from an EMBL/GenBank/DDBJ whole genome shotgun (WGS) entry which is preliminary data.</text>
</comment>
<comment type="catalytic activity">
    <reaction evidence="1">
        <text>[heparosan-N-sulfate](n) = [heparan-N-sulfate](n)</text>
        <dbReference type="Rhea" id="RHEA:20197"/>
        <dbReference type="Rhea" id="RHEA-COMP:9556"/>
        <dbReference type="Rhea" id="RHEA-COMP:9557"/>
        <dbReference type="ChEBI" id="CHEBI:58041"/>
        <dbReference type="ChEBI" id="CHEBI:58287"/>
        <dbReference type="EC" id="5.1.3.17"/>
    </reaction>
</comment>
<evidence type="ECO:0000256" key="6">
    <source>
        <dbReference type="ARBA" id="ARBA00012087"/>
    </source>
</evidence>
<evidence type="ECO:0000256" key="5">
    <source>
        <dbReference type="ARBA" id="ARBA00005584"/>
    </source>
</evidence>
<sequence length="595" mass="68419">MRISLKYAVLSVALLPFFFMVYQWGKCDLNHVDTLSRDGEAGLEHALKDPHGAGYESFHPRAAQSYNHVKEMEMPPLKYREIECVINGDYSVKGRREGKEIYLPFSFIQKYFEVYGSVEQYDGYDRFEFQHSYSQVFPPGDKYTPSGVFMSFEYYNVEDRNRVKCISGVEGVPVSTQWDNSGHFYPIQIAQYGLSHYSKYLGPNKRRIKVLENGNDMNSLGNWMLTERRSQLAFQMDNTNMENTVVEFATQEQIKNPGISLSVDEGKLFTLSMDIKFMNKGSITVLLRTGEGNIFRIHYIQSNEMMRLEGRDLYYGIGKDIQGKWIHFSRMILIDFQKGLTLKHSKSKSRKIQKTTKIAAICLRGRGLLDNMTLSNNAHLDFFFDAANYLVRNQDYRGGWPIMVKRSLIPDVMELDPGWYSAMGQGQAISLLVRAYLVSKDKKYLDAAGKALEIFELPSDKGGVVSKYAFTYDWFEEYPTKPSSFVLNGFIYSLIGLYDLKEVASGPTRELAEKLYNSGSRTLKAMLLMFDNGSGTFYDLRHITAGLPPNRARWDYHTVHINQLLLLSQIDSDPLFSTTAQRWQEYMKGHRSPHN</sequence>
<proteinExistence type="inferred from homology"/>
<dbReference type="Pfam" id="PF21174">
    <property type="entry name" value="Glce_b_sandwich"/>
    <property type="match status" value="1"/>
</dbReference>
<keyword evidence="7" id="KW-0812">Transmembrane</keyword>
<name>A0AA88YPA2_PINIB</name>
<evidence type="ECO:0000256" key="7">
    <source>
        <dbReference type="ARBA" id="ARBA00022692"/>
    </source>
</evidence>
<dbReference type="EC" id="5.1.3.17" evidence="6"/>
<dbReference type="GO" id="GO:0005794">
    <property type="term" value="C:Golgi apparatus"/>
    <property type="evidence" value="ECO:0007669"/>
    <property type="project" value="TreeGrafter"/>
</dbReference>
<organism evidence="15 16">
    <name type="scientific">Pinctada imbricata</name>
    <name type="common">Atlantic pearl-oyster</name>
    <name type="synonym">Pinctada martensii</name>
    <dbReference type="NCBI Taxonomy" id="66713"/>
    <lineage>
        <taxon>Eukaryota</taxon>
        <taxon>Metazoa</taxon>
        <taxon>Spiralia</taxon>
        <taxon>Lophotrochozoa</taxon>
        <taxon>Mollusca</taxon>
        <taxon>Bivalvia</taxon>
        <taxon>Autobranchia</taxon>
        <taxon>Pteriomorphia</taxon>
        <taxon>Pterioida</taxon>
        <taxon>Pterioidea</taxon>
        <taxon>Pteriidae</taxon>
        <taxon>Pinctada</taxon>
    </lineage>
</organism>
<comment type="subcellular location">
    <subcellularLocation>
        <location evidence="12">Endomembrane system</location>
        <topology evidence="12">Single-pass membrane protein</topology>
    </subcellularLocation>
    <subcellularLocation>
        <location evidence="2">Membrane</location>
        <topology evidence="2">Single-pass type II membrane protein</topology>
    </subcellularLocation>
</comment>
<dbReference type="InterPro" id="IPR039721">
    <property type="entry name" value="C5-epimerase"/>
</dbReference>
<accession>A0AA88YPA2</accession>
<keyword evidence="11" id="KW-0413">Isomerase</keyword>
<dbReference type="GO" id="GO:0005975">
    <property type="term" value="P:carbohydrate metabolic process"/>
    <property type="evidence" value="ECO:0007669"/>
    <property type="project" value="InterPro"/>
</dbReference>
<protein>
    <recommendedName>
        <fullName evidence="6">heparosan-N-sulfate-glucuronate 5-epimerase</fullName>
        <ecNumber evidence="6">5.1.3.17</ecNumber>
    </recommendedName>
</protein>
<evidence type="ECO:0000256" key="12">
    <source>
        <dbReference type="ARBA" id="ARBA00037847"/>
    </source>
</evidence>
<dbReference type="PANTHER" id="PTHR13174:SF3">
    <property type="entry name" value="D-GLUCURONYL C5-EPIMERASE"/>
    <property type="match status" value="1"/>
</dbReference>
<keyword evidence="8" id="KW-0735">Signal-anchor</keyword>
<reference evidence="15" key="1">
    <citation type="submission" date="2019-08" db="EMBL/GenBank/DDBJ databases">
        <title>The improved chromosome-level genome for the pearl oyster Pinctada fucata martensii using PacBio sequencing and Hi-C.</title>
        <authorList>
            <person name="Zheng Z."/>
        </authorList>
    </citation>
    <scope>NUCLEOTIDE SEQUENCE</scope>
    <source>
        <strain evidence="15">ZZ-2019</strain>
        <tissue evidence="15">Adductor muscle</tissue>
    </source>
</reference>
<evidence type="ECO:0000256" key="9">
    <source>
        <dbReference type="ARBA" id="ARBA00022989"/>
    </source>
</evidence>
<dbReference type="GO" id="GO:0047464">
    <property type="term" value="F:heparosan-N-sulfate-glucuronate 5-epimerase activity"/>
    <property type="evidence" value="ECO:0007669"/>
    <property type="project" value="UniProtKB-EC"/>
</dbReference>
<evidence type="ECO:0000256" key="10">
    <source>
        <dbReference type="ARBA" id="ARBA00023136"/>
    </source>
</evidence>
<dbReference type="SUPFAM" id="SSF48208">
    <property type="entry name" value="Six-hairpin glycosidases"/>
    <property type="match status" value="1"/>
</dbReference>
<keyword evidence="10" id="KW-0472">Membrane</keyword>
<evidence type="ECO:0000313" key="15">
    <source>
        <dbReference type="EMBL" id="KAK3105288.1"/>
    </source>
</evidence>
<keyword evidence="9" id="KW-1133">Transmembrane helix</keyword>
<feature type="domain" description="D-glucuronyl C5-epimerase beta-sandwich" evidence="14">
    <location>
        <begin position="243"/>
        <end position="366"/>
    </location>
</feature>
<feature type="domain" description="D-glucuronyl C5-epimerase C-terminal" evidence="13">
    <location>
        <begin position="394"/>
        <end position="584"/>
    </location>
</feature>
<dbReference type="EMBL" id="VSWD01000004">
    <property type="protein sequence ID" value="KAK3105288.1"/>
    <property type="molecule type" value="Genomic_DNA"/>
</dbReference>
<evidence type="ECO:0000256" key="2">
    <source>
        <dbReference type="ARBA" id="ARBA00004606"/>
    </source>
</evidence>
<comment type="pathway">
    <text evidence="4">Glycan metabolism; heparan sulfate biosynthesis.</text>
</comment>
<evidence type="ECO:0000256" key="3">
    <source>
        <dbReference type="ARBA" id="ARBA00004841"/>
    </source>
</evidence>
<dbReference type="PANTHER" id="PTHR13174">
    <property type="entry name" value="D-GLUCURONYL C5-EPIMERASE"/>
    <property type="match status" value="1"/>
</dbReference>
<dbReference type="InterPro" id="IPR059154">
    <property type="entry name" value="Glce_b_sandwich"/>
</dbReference>
<dbReference type="GO" id="GO:0015012">
    <property type="term" value="P:heparan sulfate proteoglycan biosynthetic process"/>
    <property type="evidence" value="ECO:0007669"/>
    <property type="project" value="InterPro"/>
</dbReference>
<gene>
    <name evidence="15" type="ORF">FSP39_021688</name>
</gene>
<keyword evidence="16" id="KW-1185">Reference proteome</keyword>
<evidence type="ECO:0000256" key="4">
    <source>
        <dbReference type="ARBA" id="ARBA00005093"/>
    </source>
</evidence>
<comment type="similarity">
    <text evidence="5">Belongs to the D-glucuronyl C5-epimerase family.</text>
</comment>
<dbReference type="AlphaFoldDB" id="A0AA88YPA2"/>
<evidence type="ECO:0000313" key="16">
    <source>
        <dbReference type="Proteomes" id="UP001186944"/>
    </source>
</evidence>
<dbReference type="InterPro" id="IPR008928">
    <property type="entry name" value="6-hairpin_glycosidase_sf"/>
</dbReference>
<comment type="pathway">
    <text evidence="3">Glycan metabolism; heparin biosynthesis.</text>
</comment>
<evidence type="ECO:0000259" key="13">
    <source>
        <dbReference type="Pfam" id="PF06662"/>
    </source>
</evidence>